<dbReference type="Gene3D" id="1.10.1200.10">
    <property type="entry name" value="ACP-like"/>
    <property type="match status" value="1"/>
</dbReference>
<dbReference type="FunFam" id="3.40.50.980:FF:000001">
    <property type="entry name" value="Non-ribosomal peptide synthetase"/>
    <property type="match status" value="1"/>
</dbReference>
<dbReference type="Gene3D" id="3.40.50.1820">
    <property type="entry name" value="alpha/beta hydrolase"/>
    <property type="match status" value="1"/>
</dbReference>
<dbReference type="PROSITE" id="PS50075">
    <property type="entry name" value="CARRIER"/>
    <property type="match status" value="1"/>
</dbReference>
<evidence type="ECO:0000313" key="5">
    <source>
        <dbReference type="Proteomes" id="UP000183376"/>
    </source>
</evidence>
<dbReference type="GO" id="GO:0031177">
    <property type="term" value="F:phosphopantetheine binding"/>
    <property type="evidence" value="ECO:0007669"/>
    <property type="project" value="TreeGrafter"/>
</dbReference>
<feature type="domain" description="Carrier" evidence="3">
    <location>
        <begin position="706"/>
        <end position="786"/>
    </location>
</feature>
<keyword evidence="1" id="KW-0596">Phosphopantetheine</keyword>
<name>A0A1G9WR05_ALLAB</name>
<dbReference type="SUPFAM" id="SSF56801">
    <property type="entry name" value="Acetyl-CoA synthetase-like"/>
    <property type="match status" value="1"/>
</dbReference>
<dbReference type="Gene3D" id="3.30.559.30">
    <property type="entry name" value="Nonribosomal peptide synthetase, condensation domain"/>
    <property type="match status" value="1"/>
</dbReference>
<dbReference type="InterPro" id="IPR009081">
    <property type="entry name" value="PP-bd_ACP"/>
</dbReference>
<dbReference type="InterPro" id="IPR001031">
    <property type="entry name" value="Thioesterase"/>
</dbReference>
<accession>A0A1G9WR05</accession>
<dbReference type="GO" id="GO:0043041">
    <property type="term" value="P:amino acid activation for nonribosomal peptide biosynthetic process"/>
    <property type="evidence" value="ECO:0007669"/>
    <property type="project" value="TreeGrafter"/>
</dbReference>
<evidence type="ECO:0000256" key="2">
    <source>
        <dbReference type="ARBA" id="ARBA00022553"/>
    </source>
</evidence>
<dbReference type="Pfam" id="PF00975">
    <property type="entry name" value="Thioesterase"/>
    <property type="match status" value="1"/>
</dbReference>
<dbReference type="Gene3D" id="3.40.50.980">
    <property type="match status" value="2"/>
</dbReference>
<keyword evidence="5" id="KW-1185">Reference proteome</keyword>
<dbReference type="AlphaFoldDB" id="A0A1G9WR05"/>
<proteinExistence type="predicted"/>
<dbReference type="SUPFAM" id="SSF53474">
    <property type="entry name" value="alpha/beta-Hydrolases"/>
    <property type="match status" value="1"/>
</dbReference>
<keyword evidence="2" id="KW-0597">Phosphoprotein</keyword>
<dbReference type="InterPro" id="IPR000873">
    <property type="entry name" value="AMP-dep_synth/lig_dom"/>
</dbReference>
<dbReference type="CDD" id="cd05930">
    <property type="entry name" value="A_NRPS"/>
    <property type="match status" value="1"/>
</dbReference>
<dbReference type="InterPro" id="IPR029058">
    <property type="entry name" value="AB_hydrolase_fold"/>
</dbReference>
<dbReference type="eggNOG" id="COG1020">
    <property type="taxonomic scope" value="Bacteria"/>
</dbReference>
<reference evidence="4 5" key="1">
    <citation type="submission" date="2016-10" db="EMBL/GenBank/DDBJ databases">
        <authorList>
            <person name="de Groot N.N."/>
        </authorList>
    </citation>
    <scope>NUCLEOTIDE SEQUENCE [LARGE SCALE GENOMIC DNA]</scope>
    <source>
        <strain evidence="4 5">DSM 44149</strain>
    </source>
</reference>
<dbReference type="Gene3D" id="3.30.300.30">
    <property type="match status" value="1"/>
</dbReference>
<dbReference type="STRING" id="211114.SAMN04489726_3748"/>
<dbReference type="OrthoDB" id="2472181at2"/>
<dbReference type="InterPro" id="IPR020802">
    <property type="entry name" value="TesA-like"/>
</dbReference>
<dbReference type="Pfam" id="PF00501">
    <property type="entry name" value="AMP-binding"/>
    <property type="match status" value="1"/>
</dbReference>
<evidence type="ECO:0000313" key="4">
    <source>
        <dbReference type="EMBL" id="SDM86671.1"/>
    </source>
</evidence>
<dbReference type="PANTHER" id="PTHR45527:SF1">
    <property type="entry name" value="FATTY ACID SYNTHASE"/>
    <property type="match status" value="1"/>
</dbReference>
<sequence>MGARDFWQDVLGAAGFTALPRWTALVDAPPGVAAHDVALTAPPSAAELLAAHAKVISALSGEPEIRTGYLPAGCDGVPLPCAIAVGGTWAELVAQADDAAKDVFAHAAEPLPEGALFEVVLGDVTELPEGVVLAVSEKDGLLRLRYRTEAFDADHVARIAGYYRTALDRPDAVSLLSHEELDFQFEGLAGPRRELPDRRFHELFEDRVRSHPDRVAAVHGDRSWTYAELNRRANRIGRALRARGLASEDVVAVVTERDLDWLAAVLAIFKAGGGYLPIEPHFPADRIGKTLRRADCALVLTERGSTENLDQVPVSTKVFLDEVYAEDHDDSDLGVVVGRDDLAYIYFTSGSTGEPKGAMCEHAGMLNHLYAKIDDFGITEGSVVAQIAPQCFDISLWQLVSALLVGGRTVIVDQEAILDVQRFVALVSDGVEVMQVVPSYLEVVLSHLEERPGGLGRLRCVSATGEALKKELTERWFAAFPDIKLANAYGLTETSDDTNHEVMDRAPERERVPLGRAVNNVRVYVVDENLNPVPLGSPGEIVFSGVCVGRGYINDPERTAAAFLSDPHRDGERLYRSGDFGRWLPEGKLEFLGRRDAQVKIRGFRIEIGEIENRLLGVPGVRDAAVVIAEWPDRGRTLVAFYSTPENSAALPDQLRDHLAAELPEYMVPSHFHWLESLPLTGNGKIDKKRLTAAATELRTGDVVEAPRTPTERRIAAAWAEALGVAPEEVGRGSHFFRSGGTSLSAVRLVVKLDRAISLKDLTRTPVLADLAAAVDSATENTGLLQPLSTVEGSATLICFPYAGGNAVNFQPLATALAHSGISVYAVELPGHDLAAQHEPFADPEQVAKTVVAEIAQREIGPVLLWGHSCGAALAVLAARLLEDQDHDVRQVFVGAQLVGEVAERERVSATVTALGDLEITGRLSGDSAYTELGGLDTERAALVGAAYRHDVVAANRFFVSAHEEGAPRLATPLTLVVAADDEATEGYRRGSGNWPLVAENVDVRELADGGHYFPRTRPAETAAVITAVNEMRSNGKGL</sequence>
<dbReference type="GO" id="GO:0044550">
    <property type="term" value="P:secondary metabolite biosynthetic process"/>
    <property type="evidence" value="ECO:0007669"/>
    <property type="project" value="TreeGrafter"/>
</dbReference>
<dbReference type="SUPFAM" id="SSF52777">
    <property type="entry name" value="CoA-dependent acyltransferases"/>
    <property type="match status" value="1"/>
</dbReference>
<dbReference type="Proteomes" id="UP000183376">
    <property type="component" value="Chromosome I"/>
</dbReference>
<dbReference type="RefSeq" id="WP_030431034.1">
    <property type="nucleotide sequence ID" value="NZ_JOEF01000016.1"/>
</dbReference>
<protein>
    <submittedName>
        <fullName evidence="4">Amino acid adenylation domain-containing protein</fullName>
    </submittedName>
</protein>
<dbReference type="InterPro" id="IPR010071">
    <property type="entry name" value="AA_adenyl_dom"/>
</dbReference>
<dbReference type="GO" id="GO:0005737">
    <property type="term" value="C:cytoplasm"/>
    <property type="evidence" value="ECO:0007669"/>
    <property type="project" value="TreeGrafter"/>
</dbReference>
<dbReference type="FunFam" id="3.30.300.30:FF:000010">
    <property type="entry name" value="Enterobactin synthetase component F"/>
    <property type="match status" value="1"/>
</dbReference>
<evidence type="ECO:0000256" key="1">
    <source>
        <dbReference type="ARBA" id="ARBA00022450"/>
    </source>
</evidence>
<evidence type="ECO:0000259" key="3">
    <source>
        <dbReference type="PROSITE" id="PS50075"/>
    </source>
</evidence>
<dbReference type="PROSITE" id="PS00455">
    <property type="entry name" value="AMP_BINDING"/>
    <property type="match status" value="1"/>
</dbReference>
<dbReference type="InterPro" id="IPR020845">
    <property type="entry name" value="AMP-binding_CS"/>
</dbReference>
<dbReference type="NCBIfam" id="TIGR01733">
    <property type="entry name" value="AA-adenyl-dom"/>
    <property type="match status" value="1"/>
</dbReference>
<dbReference type="Gene3D" id="2.30.38.10">
    <property type="entry name" value="Luciferase, Domain 3"/>
    <property type="match status" value="1"/>
</dbReference>
<organism evidence="4 5">
    <name type="scientific">Allokutzneria albata</name>
    <name type="common">Kibdelosporangium albatum</name>
    <dbReference type="NCBI Taxonomy" id="211114"/>
    <lineage>
        <taxon>Bacteria</taxon>
        <taxon>Bacillati</taxon>
        <taxon>Actinomycetota</taxon>
        <taxon>Actinomycetes</taxon>
        <taxon>Pseudonocardiales</taxon>
        <taxon>Pseudonocardiaceae</taxon>
        <taxon>Allokutzneria</taxon>
    </lineage>
</organism>
<dbReference type="InterPro" id="IPR025110">
    <property type="entry name" value="AMP-bd_C"/>
</dbReference>
<dbReference type="InterPro" id="IPR036736">
    <property type="entry name" value="ACP-like_sf"/>
</dbReference>
<dbReference type="EMBL" id="LT629701">
    <property type="protein sequence ID" value="SDM86671.1"/>
    <property type="molecule type" value="Genomic_DNA"/>
</dbReference>
<dbReference type="SMART" id="SM00824">
    <property type="entry name" value="PKS_TE"/>
    <property type="match status" value="1"/>
</dbReference>
<dbReference type="Pfam" id="PF00550">
    <property type="entry name" value="PP-binding"/>
    <property type="match status" value="1"/>
</dbReference>
<dbReference type="Pfam" id="PF13193">
    <property type="entry name" value="AMP-binding_C"/>
    <property type="match status" value="1"/>
</dbReference>
<dbReference type="InterPro" id="IPR045851">
    <property type="entry name" value="AMP-bd_C_sf"/>
</dbReference>
<gene>
    <name evidence="4" type="ORF">SAMN04489726_3748</name>
</gene>
<dbReference type="PANTHER" id="PTHR45527">
    <property type="entry name" value="NONRIBOSOMAL PEPTIDE SYNTHETASE"/>
    <property type="match status" value="1"/>
</dbReference>